<dbReference type="Proteomes" id="UP000479710">
    <property type="component" value="Unassembled WGS sequence"/>
</dbReference>
<dbReference type="AlphaFoldDB" id="A0A6G1CVP3"/>
<sequence>MAETRKKQIIHLACMEQKKATSCSSGDMEARRVGGVKRRRGEPLWDGGEGRGDQGEGRGEGSGDPREGSDGAGAAVARRSGQMGIAKEMRASTLEIPQGGPIHRRSLMVIIISDVPANFMARLPRPRNHSRLAGVCRKQRLHHLHRISFLRAPNLTSFAIGSDPAGPYPKSISRAHLPEICHAISQS</sequence>
<evidence type="ECO:0000256" key="1">
    <source>
        <dbReference type="SAM" id="MobiDB-lite"/>
    </source>
</evidence>
<feature type="region of interest" description="Disordered" evidence="1">
    <location>
        <begin position="18"/>
        <end position="81"/>
    </location>
</feature>
<accession>A0A6G1CVP3</accession>
<gene>
    <name evidence="2" type="ORF">E2562_032985</name>
</gene>
<organism evidence="2 3">
    <name type="scientific">Oryza meyeriana var. granulata</name>
    <dbReference type="NCBI Taxonomy" id="110450"/>
    <lineage>
        <taxon>Eukaryota</taxon>
        <taxon>Viridiplantae</taxon>
        <taxon>Streptophyta</taxon>
        <taxon>Embryophyta</taxon>
        <taxon>Tracheophyta</taxon>
        <taxon>Spermatophyta</taxon>
        <taxon>Magnoliopsida</taxon>
        <taxon>Liliopsida</taxon>
        <taxon>Poales</taxon>
        <taxon>Poaceae</taxon>
        <taxon>BOP clade</taxon>
        <taxon>Oryzoideae</taxon>
        <taxon>Oryzeae</taxon>
        <taxon>Oryzinae</taxon>
        <taxon>Oryza</taxon>
        <taxon>Oryza meyeriana</taxon>
    </lineage>
</organism>
<evidence type="ECO:0000313" key="2">
    <source>
        <dbReference type="EMBL" id="KAF0904207.1"/>
    </source>
</evidence>
<dbReference type="EMBL" id="SPHZ02000008">
    <property type="protein sequence ID" value="KAF0904207.1"/>
    <property type="molecule type" value="Genomic_DNA"/>
</dbReference>
<keyword evidence="3" id="KW-1185">Reference proteome</keyword>
<evidence type="ECO:0000313" key="3">
    <source>
        <dbReference type="Proteomes" id="UP000479710"/>
    </source>
</evidence>
<protein>
    <submittedName>
        <fullName evidence="2">Uncharacterized protein</fullName>
    </submittedName>
</protein>
<name>A0A6G1CVP3_9ORYZ</name>
<comment type="caution">
    <text evidence="2">The sequence shown here is derived from an EMBL/GenBank/DDBJ whole genome shotgun (WGS) entry which is preliminary data.</text>
</comment>
<proteinExistence type="predicted"/>
<reference evidence="2 3" key="1">
    <citation type="submission" date="2019-11" db="EMBL/GenBank/DDBJ databases">
        <title>Whole genome sequence of Oryza granulata.</title>
        <authorList>
            <person name="Li W."/>
        </authorList>
    </citation>
    <scope>NUCLEOTIDE SEQUENCE [LARGE SCALE GENOMIC DNA]</scope>
    <source>
        <strain evidence="3">cv. Menghai</strain>
        <tissue evidence="2">Leaf</tissue>
    </source>
</reference>
<feature type="compositionally biased region" description="Basic and acidic residues" evidence="1">
    <location>
        <begin position="48"/>
        <end position="69"/>
    </location>
</feature>